<dbReference type="InterPro" id="IPR009526">
    <property type="entry name" value="DUF1146"/>
</dbReference>
<evidence type="ECO:0000313" key="2">
    <source>
        <dbReference type="EMBL" id="RBW68741.1"/>
    </source>
</evidence>
<comment type="caution">
    <text evidence="2">The sequence shown here is derived from an EMBL/GenBank/DDBJ whole genome shotgun (WGS) entry which is preliminary data.</text>
</comment>
<evidence type="ECO:0000313" key="3">
    <source>
        <dbReference type="Proteomes" id="UP000253314"/>
    </source>
</evidence>
<dbReference type="EMBL" id="QOCW01000017">
    <property type="protein sequence ID" value="RBW68741.1"/>
    <property type="molecule type" value="Genomic_DNA"/>
</dbReference>
<organism evidence="2 3">
    <name type="scientific">Bacillus taeanensis</name>
    <dbReference type="NCBI Taxonomy" id="273032"/>
    <lineage>
        <taxon>Bacteria</taxon>
        <taxon>Bacillati</taxon>
        <taxon>Bacillota</taxon>
        <taxon>Bacilli</taxon>
        <taxon>Bacillales</taxon>
        <taxon>Bacillaceae</taxon>
        <taxon>Bacillus</taxon>
    </lineage>
</organism>
<dbReference type="OrthoDB" id="1651016at2"/>
<feature type="transmembrane region" description="Helical" evidence="1">
    <location>
        <begin position="47"/>
        <end position="67"/>
    </location>
</feature>
<evidence type="ECO:0000256" key="1">
    <source>
        <dbReference type="SAM" id="Phobius"/>
    </source>
</evidence>
<keyword evidence="3" id="KW-1185">Reference proteome</keyword>
<reference evidence="2 3" key="1">
    <citation type="submission" date="2018-07" db="EMBL/GenBank/DDBJ databases">
        <title>Lottiidibacillus patelloidae gen. nov., sp. nov., isolated from the intestinal tract of a marine limpet and the reclassification of B. taeanensis BH030017T, B. algicola KMM 3737T and B. hwajinpoensis SW-72T as genus Lottiidibacillus.</title>
        <authorList>
            <person name="Liu R."/>
            <person name="Huang Z."/>
        </authorList>
    </citation>
    <scope>NUCLEOTIDE SEQUENCE [LARGE SCALE GENOMIC DNA]</scope>
    <source>
        <strain evidence="2 3">BH030017</strain>
    </source>
</reference>
<keyword evidence="1" id="KW-1133">Transmembrane helix</keyword>
<dbReference type="RefSeq" id="WP_113806968.1">
    <property type="nucleotide sequence ID" value="NZ_QOCW01000017.1"/>
</dbReference>
<dbReference type="NCBIfam" id="TIGR02327">
    <property type="entry name" value="int_mem_ywzB"/>
    <property type="match status" value="1"/>
</dbReference>
<proteinExistence type="predicted"/>
<feature type="transmembrane region" description="Helical" evidence="1">
    <location>
        <begin position="9"/>
        <end position="27"/>
    </location>
</feature>
<dbReference type="AlphaFoldDB" id="A0A366XXR7"/>
<dbReference type="Pfam" id="PF06612">
    <property type="entry name" value="DUF1146"/>
    <property type="match status" value="1"/>
</dbReference>
<name>A0A366XXR7_9BACI</name>
<dbReference type="Proteomes" id="UP000253314">
    <property type="component" value="Unassembled WGS sequence"/>
</dbReference>
<keyword evidence="1" id="KW-0812">Transmembrane</keyword>
<gene>
    <name evidence="2" type="ORF">DS031_15420</name>
</gene>
<keyword evidence="1" id="KW-0472">Membrane</keyword>
<protein>
    <submittedName>
        <fullName evidence="2">DUF1146 domain-containing protein</fullName>
    </submittedName>
</protein>
<accession>A0A366XXR7</accession>
<sequence length="77" mass="9076">MEELFGQQAIMHIMIQLVFLFVTWWALQIVKLDFFVKNINSPQAKVLQILLTIAIGSTAANFFLSYYQWATRLQYLF</sequence>